<dbReference type="PANTHER" id="PTHR40077">
    <property type="entry name" value="MEMBRANE PROTEIN-RELATED"/>
    <property type="match status" value="1"/>
</dbReference>
<gene>
    <name evidence="8" type="ORF">SAMN05216174_103111</name>
</gene>
<dbReference type="AlphaFoldDB" id="A0A1G6N112"/>
<keyword evidence="2" id="KW-1003">Cell membrane</keyword>
<feature type="transmembrane region" description="Helical" evidence="6">
    <location>
        <begin position="12"/>
        <end position="32"/>
    </location>
</feature>
<evidence type="ECO:0000313" key="9">
    <source>
        <dbReference type="Proteomes" id="UP000199501"/>
    </source>
</evidence>
<keyword evidence="3 6" id="KW-0812">Transmembrane</keyword>
<keyword evidence="5 6" id="KW-0472">Membrane</keyword>
<dbReference type="PANTHER" id="PTHR40077:SF1">
    <property type="entry name" value="MEMBRANE PROTEIN"/>
    <property type="match status" value="1"/>
</dbReference>
<dbReference type="OrthoDB" id="3396203at2"/>
<feature type="transmembrane region" description="Helical" evidence="6">
    <location>
        <begin position="72"/>
        <end position="93"/>
    </location>
</feature>
<evidence type="ECO:0000256" key="3">
    <source>
        <dbReference type="ARBA" id="ARBA00022692"/>
    </source>
</evidence>
<feature type="transmembrane region" description="Helical" evidence="6">
    <location>
        <begin position="38"/>
        <end position="60"/>
    </location>
</feature>
<organism evidence="8 9">
    <name type="scientific">Actinokineospora iranica</name>
    <dbReference type="NCBI Taxonomy" id="1271860"/>
    <lineage>
        <taxon>Bacteria</taxon>
        <taxon>Bacillati</taxon>
        <taxon>Actinomycetota</taxon>
        <taxon>Actinomycetes</taxon>
        <taxon>Pseudonocardiales</taxon>
        <taxon>Pseudonocardiaceae</taxon>
        <taxon>Actinokineospora</taxon>
    </lineage>
</organism>
<sequence>MFDTPAGRFRAVAIAEAASWLGLLVGMFFKYVTETGELGVKIFGPIHGAIFIAYVVVTAFSARQLGWNRRAVVWAFVCGVPPLATLIFERWALRTGKLDPVAVRRRSLVTLS</sequence>
<dbReference type="Pfam" id="PF12823">
    <property type="entry name" value="DUF3817"/>
    <property type="match status" value="1"/>
</dbReference>
<evidence type="ECO:0000256" key="1">
    <source>
        <dbReference type="ARBA" id="ARBA00004651"/>
    </source>
</evidence>
<keyword evidence="9" id="KW-1185">Reference proteome</keyword>
<protein>
    <submittedName>
        <fullName evidence="8">Integral membrane protein</fullName>
    </submittedName>
</protein>
<evidence type="ECO:0000313" key="8">
    <source>
        <dbReference type="EMBL" id="SDC60906.1"/>
    </source>
</evidence>
<name>A0A1G6N112_9PSEU</name>
<evidence type="ECO:0000256" key="5">
    <source>
        <dbReference type="ARBA" id="ARBA00023136"/>
    </source>
</evidence>
<evidence type="ECO:0000256" key="2">
    <source>
        <dbReference type="ARBA" id="ARBA00022475"/>
    </source>
</evidence>
<dbReference type="GO" id="GO:0005886">
    <property type="term" value="C:plasma membrane"/>
    <property type="evidence" value="ECO:0007669"/>
    <property type="project" value="UniProtKB-SubCell"/>
</dbReference>
<dbReference type="EMBL" id="FMZZ01000003">
    <property type="protein sequence ID" value="SDC60906.1"/>
    <property type="molecule type" value="Genomic_DNA"/>
</dbReference>
<evidence type="ECO:0000256" key="6">
    <source>
        <dbReference type="SAM" id="Phobius"/>
    </source>
</evidence>
<evidence type="ECO:0000259" key="7">
    <source>
        <dbReference type="Pfam" id="PF12823"/>
    </source>
</evidence>
<reference evidence="9" key="1">
    <citation type="submission" date="2016-10" db="EMBL/GenBank/DDBJ databases">
        <authorList>
            <person name="Varghese N."/>
            <person name="Submissions S."/>
        </authorList>
    </citation>
    <scope>NUCLEOTIDE SEQUENCE [LARGE SCALE GENOMIC DNA]</scope>
    <source>
        <strain evidence="9">IBRC-M 10403</strain>
    </source>
</reference>
<evidence type="ECO:0000256" key="4">
    <source>
        <dbReference type="ARBA" id="ARBA00022989"/>
    </source>
</evidence>
<proteinExistence type="predicted"/>
<dbReference type="Proteomes" id="UP000199501">
    <property type="component" value="Unassembled WGS sequence"/>
</dbReference>
<feature type="domain" description="DUF3817" evidence="7">
    <location>
        <begin position="7"/>
        <end position="93"/>
    </location>
</feature>
<dbReference type="InterPro" id="IPR023845">
    <property type="entry name" value="DUF3817_TM"/>
</dbReference>
<dbReference type="RefSeq" id="WP_091449407.1">
    <property type="nucleotide sequence ID" value="NZ_FMZZ01000003.1"/>
</dbReference>
<keyword evidence="4 6" id="KW-1133">Transmembrane helix</keyword>
<comment type="subcellular location">
    <subcellularLocation>
        <location evidence="1">Cell membrane</location>
        <topology evidence="1">Multi-pass membrane protein</topology>
    </subcellularLocation>
</comment>
<accession>A0A1G6N112</accession>
<dbReference type="STRING" id="1271860.SAMN05216174_103111"/>
<dbReference type="NCBIfam" id="TIGR03954">
    <property type="entry name" value="integ_memb_HG"/>
    <property type="match status" value="1"/>
</dbReference>